<evidence type="ECO:0000313" key="1">
    <source>
        <dbReference type="EMBL" id="KAH7681681.1"/>
    </source>
</evidence>
<accession>A0ACB7W270</accession>
<evidence type="ECO:0000313" key="2">
    <source>
        <dbReference type="Proteomes" id="UP000827976"/>
    </source>
</evidence>
<dbReference type="Proteomes" id="UP000827976">
    <property type="component" value="Chromosome 5"/>
</dbReference>
<name>A0ACB7W270_DIOAL</name>
<organism evidence="1 2">
    <name type="scientific">Dioscorea alata</name>
    <name type="common">Purple yam</name>
    <dbReference type="NCBI Taxonomy" id="55571"/>
    <lineage>
        <taxon>Eukaryota</taxon>
        <taxon>Viridiplantae</taxon>
        <taxon>Streptophyta</taxon>
        <taxon>Embryophyta</taxon>
        <taxon>Tracheophyta</taxon>
        <taxon>Spermatophyta</taxon>
        <taxon>Magnoliopsida</taxon>
        <taxon>Liliopsida</taxon>
        <taxon>Dioscoreales</taxon>
        <taxon>Dioscoreaceae</taxon>
        <taxon>Dioscorea</taxon>
    </lineage>
</organism>
<reference evidence="2" key="1">
    <citation type="journal article" date="2022" name="Nat. Commun.">
        <title>Chromosome evolution and the genetic basis of agronomically important traits in greater yam.</title>
        <authorList>
            <person name="Bredeson J.V."/>
            <person name="Lyons J.B."/>
            <person name="Oniyinde I.O."/>
            <person name="Okereke N.R."/>
            <person name="Kolade O."/>
            <person name="Nnabue I."/>
            <person name="Nwadili C.O."/>
            <person name="Hribova E."/>
            <person name="Parker M."/>
            <person name="Nwogha J."/>
            <person name="Shu S."/>
            <person name="Carlson J."/>
            <person name="Kariba R."/>
            <person name="Muthemba S."/>
            <person name="Knop K."/>
            <person name="Barton G.J."/>
            <person name="Sherwood A.V."/>
            <person name="Lopez-Montes A."/>
            <person name="Asiedu R."/>
            <person name="Jamnadass R."/>
            <person name="Muchugi A."/>
            <person name="Goodstein D."/>
            <person name="Egesi C.N."/>
            <person name="Featherston J."/>
            <person name="Asfaw A."/>
            <person name="Simpson G.G."/>
            <person name="Dolezel J."/>
            <person name="Hendre P.S."/>
            <person name="Van Deynze A."/>
            <person name="Kumar P.L."/>
            <person name="Obidiegwu J.E."/>
            <person name="Bhattacharjee R."/>
            <person name="Rokhsar D.S."/>
        </authorList>
    </citation>
    <scope>NUCLEOTIDE SEQUENCE [LARGE SCALE GENOMIC DNA]</scope>
    <source>
        <strain evidence="2">cv. TDa95/00328</strain>
    </source>
</reference>
<proteinExistence type="predicted"/>
<sequence>MNSMKKKWILSYLVMQAMMMHLINMKTWGKEMIISIDYKSTTSTMICEFCLRMNFLVNFSYSICCVDFI</sequence>
<gene>
    <name evidence="1" type="ORF">IHE45_05G072200</name>
</gene>
<keyword evidence="2" id="KW-1185">Reference proteome</keyword>
<protein>
    <submittedName>
        <fullName evidence="1">Uncharacterized protein</fullName>
    </submittedName>
</protein>
<dbReference type="EMBL" id="CM037015">
    <property type="protein sequence ID" value="KAH7681681.1"/>
    <property type="molecule type" value="Genomic_DNA"/>
</dbReference>
<comment type="caution">
    <text evidence="1">The sequence shown here is derived from an EMBL/GenBank/DDBJ whole genome shotgun (WGS) entry which is preliminary data.</text>
</comment>